<sequence>MKKTMISVLSILVLSFLLCYIIAEAKTRTGVTRGTSPSYTKPSTTTPKTSPSKPSSSSTTNTTTKPTSYSSLTTKYPKSTRYFSGDVLSKTLVFGTILLMLNDANDVEPTYADEAGNVYTLADLEEMDVQIPEDEPVEEDLYSETVSFDENESDTVVPEEIETASSYENFENETYSEEENHSFNWLWLILPVTVVVIALSFLRRTKRS</sequence>
<evidence type="ECO:0000256" key="2">
    <source>
        <dbReference type="SAM" id="Phobius"/>
    </source>
</evidence>
<accession>A0A6H1NZ76</accession>
<feature type="region of interest" description="Disordered" evidence="1">
    <location>
        <begin position="31"/>
        <end position="72"/>
    </location>
</feature>
<evidence type="ECO:0000313" key="3">
    <source>
        <dbReference type="EMBL" id="QIZ06532.1"/>
    </source>
</evidence>
<proteinExistence type="predicted"/>
<evidence type="ECO:0000256" key="1">
    <source>
        <dbReference type="SAM" id="MobiDB-lite"/>
    </source>
</evidence>
<keyword evidence="2" id="KW-1133">Transmembrane helix</keyword>
<dbReference type="EMBL" id="CP051128">
    <property type="protein sequence ID" value="QIZ06532.1"/>
    <property type="molecule type" value="Genomic_DNA"/>
</dbReference>
<keyword evidence="2" id="KW-0812">Transmembrane</keyword>
<reference evidence="3 4" key="1">
    <citation type="submission" date="2020-04" db="EMBL/GenBank/DDBJ databases">
        <title>Genome-Wide Identification of 5-Methylcytosine Sites in Bacterial Genomes By High-Throughput Sequencing of MspJI Restriction Fragments.</title>
        <authorList>
            <person name="Wu V."/>
        </authorList>
    </citation>
    <scope>NUCLEOTIDE SEQUENCE [LARGE SCALE GENOMIC DNA]</scope>
    <source>
        <strain evidence="3 4">S2</strain>
    </source>
</reference>
<feature type="compositionally biased region" description="Low complexity" evidence="1">
    <location>
        <begin position="35"/>
        <end position="71"/>
    </location>
</feature>
<keyword evidence="2" id="KW-0472">Membrane</keyword>
<feature type="transmembrane region" description="Helical" evidence="2">
    <location>
        <begin position="185"/>
        <end position="202"/>
    </location>
</feature>
<gene>
    <name evidence="3" type="ORF">HFZ78_07260</name>
</gene>
<dbReference type="Proteomes" id="UP000501868">
    <property type="component" value="Chromosome"/>
</dbReference>
<dbReference type="AlphaFoldDB" id="A0A6H1NZ76"/>
<protein>
    <submittedName>
        <fullName evidence="3">Uncharacterized protein</fullName>
    </submittedName>
</protein>
<evidence type="ECO:0000313" key="4">
    <source>
        <dbReference type="Proteomes" id="UP000501868"/>
    </source>
</evidence>
<reference evidence="3 4" key="2">
    <citation type="submission" date="2020-04" db="EMBL/GenBank/DDBJ databases">
        <authorList>
            <person name="Fomenkov A."/>
            <person name="Anton B.P."/>
            <person name="Roberts R.J."/>
        </authorList>
    </citation>
    <scope>NUCLEOTIDE SEQUENCE [LARGE SCALE GENOMIC DNA]</scope>
    <source>
        <strain evidence="3 4">S2</strain>
    </source>
</reference>
<organism evidence="3 4">
    <name type="scientific">Priestia megaterium</name>
    <name type="common">Bacillus megaterium</name>
    <dbReference type="NCBI Taxonomy" id="1404"/>
    <lineage>
        <taxon>Bacteria</taxon>
        <taxon>Bacillati</taxon>
        <taxon>Bacillota</taxon>
        <taxon>Bacilli</taxon>
        <taxon>Bacillales</taxon>
        <taxon>Bacillaceae</taxon>
        <taxon>Priestia</taxon>
    </lineage>
</organism>
<name>A0A6H1NZ76_PRIMG</name>